<evidence type="ECO:0000256" key="9">
    <source>
        <dbReference type="ARBA" id="ARBA00030865"/>
    </source>
</evidence>
<feature type="non-terminal residue" evidence="14">
    <location>
        <position position="1"/>
    </location>
</feature>
<keyword evidence="7 11" id="KW-0648">Protein biosynthesis</keyword>
<dbReference type="GO" id="GO:0005739">
    <property type="term" value="C:mitochondrion"/>
    <property type="evidence" value="ECO:0007669"/>
    <property type="project" value="UniProtKB-SubCell"/>
</dbReference>
<evidence type="ECO:0000313" key="14">
    <source>
        <dbReference type="EMBL" id="KAF2156569.1"/>
    </source>
</evidence>
<dbReference type="FunFam" id="3.40.50.620:FF:000045">
    <property type="entry name" value="Glutamate--tRNA ligase, mitochondrial"/>
    <property type="match status" value="1"/>
</dbReference>
<sequence length="605" mass="67378">MLVRIAWRRTSGTPALTCSSYSSTGLPGFAFTNPPRSSYSIKSSRGRASKQLLPDGPARTRFAPSPTGHLHLGSLRTALFNFLLAKKTAGQFILRIEDTDRKRTVTGAQQRLCQDLKWAGLIWDEGPDVGGPHGPYNQSQRTELYQKHAQKLLQSGVAYRCFCPAESSAVEAADPATLASRIGGCQSDCKHLSEDQASERLDQGVPFVVRFSFRGPPPPWTDLVYGTMGQNKVTEGRSISTSIADTILLKSDGTPTYHLANVIDDHTMEITHVIRGTEWMSSTGLHVALYNGFGWQPPAFAHVGLLTDEAGNKLSKRNFDTDVMSLTKRHGLLPEALGNFLALMGWSNPEKSDVRDLKELVDLFDLKFTKGNSVVSLDKLWYLQRQHARRKAEKVKQDPESVRGLDDIVQYLAKDERTLNLQSQIASILGVRSREDYLRCIVLADAGNYESSSSFLDNSNFYLKTYGSDPTTLHARESESPQQQHSIEKIVAEFMNDAETVEDLRLWDKADNARSERLFTVMSGANSSLSKRLTEICLKEARRMSDVTLDDASVKKTTEYKALSKQLHDYLRTKLTFTSDPGPASVMIMVVLGYEEARRRLLGSN</sequence>
<dbReference type="PANTHER" id="PTHR43311:SF2">
    <property type="entry name" value="GLUTAMATE--TRNA LIGASE, MITOCHONDRIAL-RELATED"/>
    <property type="match status" value="1"/>
</dbReference>
<dbReference type="InterPro" id="IPR004527">
    <property type="entry name" value="Glu-tRNA-ligase_bac/mito"/>
</dbReference>
<keyword evidence="8 11" id="KW-0030">Aminoacyl-tRNA synthetase</keyword>
<evidence type="ECO:0000256" key="2">
    <source>
        <dbReference type="ARBA" id="ARBA00007894"/>
    </source>
</evidence>
<organism evidence="14 15">
    <name type="scientific">Myriangium duriaei CBS 260.36</name>
    <dbReference type="NCBI Taxonomy" id="1168546"/>
    <lineage>
        <taxon>Eukaryota</taxon>
        <taxon>Fungi</taxon>
        <taxon>Dikarya</taxon>
        <taxon>Ascomycota</taxon>
        <taxon>Pezizomycotina</taxon>
        <taxon>Dothideomycetes</taxon>
        <taxon>Dothideomycetidae</taxon>
        <taxon>Myriangiales</taxon>
        <taxon>Myriangiaceae</taxon>
        <taxon>Myriangium</taxon>
    </lineage>
</organism>
<dbReference type="GO" id="GO:0006424">
    <property type="term" value="P:glutamyl-tRNA aminoacylation"/>
    <property type="evidence" value="ECO:0007669"/>
    <property type="project" value="InterPro"/>
</dbReference>
<dbReference type="InterPro" id="IPR049940">
    <property type="entry name" value="GluQ/Sye"/>
</dbReference>
<dbReference type="GO" id="GO:0008270">
    <property type="term" value="F:zinc ion binding"/>
    <property type="evidence" value="ECO:0007669"/>
    <property type="project" value="InterPro"/>
</dbReference>
<evidence type="ECO:0000256" key="3">
    <source>
        <dbReference type="ARBA" id="ARBA00012835"/>
    </source>
</evidence>
<comment type="subcellular location">
    <subcellularLocation>
        <location evidence="1">Mitochondrion</location>
    </subcellularLocation>
</comment>
<evidence type="ECO:0000256" key="11">
    <source>
        <dbReference type="RuleBase" id="RU363037"/>
    </source>
</evidence>
<feature type="region of interest" description="Disordered" evidence="12">
    <location>
        <begin position="37"/>
        <end position="58"/>
    </location>
</feature>
<dbReference type="Pfam" id="PF00749">
    <property type="entry name" value="tRNA-synt_1c"/>
    <property type="match status" value="1"/>
</dbReference>
<comment type="caution">
    <text evidence="14">The sequence shown here is derived from an EMBL/GenBank/DDBJ whole genome shotgun (WGS) entry which is preliminary data.</text>
</comment>
<dbReference type="InterPro" id="IPR020058">
    <property type="entry name" value="Glu/Gln-tRNA-synth_Ib_cat-dom"/>
</dbReference>
<dbReference type="Proteomes" id="UP000799439">
    <property type="component" value="Unassembled WGS sequence"/>
</dbReference>
<dbReference type="PANTHER" id="PTHR43311">
    <property type="entry name" value="GLUTAMATE--TRNA LIGASE"/>
    <property type="match status" value="1"/>
</dbReference>
<evidence type="ECO:0000256" key="5">
    <source>
        <dbReference type="ARBA" id="ARBA00022741"/>
    </source>
</evidence>
<dbReference type="GO" id="GO:0004818">
    <property type="term" value="F:glutamate-tRNA ligase activity"/>
    <property type="evidence" value="ECO:0007669"/>
    <property type="project" value="UniProtKB-EC"/>
</dbReference>
<proteinExistence type="inferred from homology"/>
<evidence type="ECO:0000256" key="4">
    <source>
        <dbReference type="ARBA" id="ARBA00022598"/>
    </source>
</evidence>
<evidence type="ECO:0000256" key="10">
    <source>
        <dbReference type="ARBA" id="ARBA00072917"/>
    </source>
</evidence>
<reference evidence="14" key="1">
    <citation type="journal article" date="2020" name="Stud. Mycol.">
        <title>101 Dothideomycetes genomes: a test case for predicting lifestyles and emergence of pathogens.</title>
        <authorList>
            <person name="Haridas S."/>
            <person name="Albert R."/>
            <person name="Binder M."/>
            <person name="Bloem J."/>
            <person name="Labutti K."/>
            <person name="Salamov A."/>
            <person name="Andreopoulos B."/>
            <person name="Baker S."/>
            <person name="Barry K."/>
            <person name="Bills G."/>
            <person name="Bluhm B."/>
            <person name="Cannon C."/>
            <person name="Castanera R."/>
            <person name="Culley D."/>
            <person name="Daum C."/>
            <person name="Ezra D."/>
            <person name="Gonzalez J."/>
            <person name="Henrissat B."/>
            <person name="Kuo A."/>
            <person name="Liang C."/>
            <person name="Lipzen A."/>
            <person name="Lutzoni F."/>
            <person name="Magnuson J."/>
            <person name="Mondo S."/>
            <person name="Nolan M."/>
            <person name="Ohm R."/>
            <person name="Pangilinan J."/>
            <person name="Park H.-J."/>
            <person name="Ramirez L."/>
            <person name="Alfaro M."/>
            <person name="Sun H."/>
            <person name="Tritt A."/>
            <person name="Yoshinaga Y."/>
            <person name="Zwiers L.-H."/>
            <person name="Turgeon B."/>
            <person name="Goodwin S."/>
            <person name="Spatafora J."/>
            <person name="Crous P."/>
            <person name="Grigoriev I."/>
        </authorList>
    </citation>
    <scope>NUCLEOTIDE SEQUENCE</scope>
    <source>
        <strain evidence="14">CBS 260.36</strain>
    </source>
</reference>
<evidence type="ECO:0000313" key="15">
    <source>
        <dbReference type="Proteomes" id="UP000799439"/>
    </source>
</evidence>
<keyword evidence="15" id="KW-1185">Reference proteome</keyword>
<dbReference type="InterPro" id="IPR033910">
    <property type="entry name" value="GluRS_core"/>
</dbReference>
<dbReference type="PRINTS" id="PR00987">
    <property type="entry name" value="TRNASYNTHGLU"/>
</dbReference>
<dbReference type="CDD" id="cd00808">
    <property type="entry name" value="GluRS_core"/>
    <property type="match status" value="1"/>
</dbReference>
<dbReference type="AlphaFoldDB" id="A0A9P4MNU9"/>
<dbReference type="OrthoDB" id="428822at2759"/>
<dbReference type="GO" id="GO:0005524">
    <property type="term" value="F:ATP binding"/>
    <property type="evidence" value="ECO:0007669"/>
    <property type="project" value="UniProtKB-KW"/>
</dbReference>
<dbReference type="HAMAP" id="MF_00022">
    <property type="entry name" value="Glu_tRNA_synth_type1"/>
    <property type="match status" value="1"/>
</dbReference>
<comment type="similarity">
    <text evidence="2">Belongs to the class-I aminoacyl-tRNA synthetase family. Glutamate--tRNA ligase type 1 subfamily.</text>
</comment>
<name>A0A9P4MNU9_9PEZI</name>
<evidence type="ECO:0000256" key="7">
    <source>
        <dbReference type="ARBA" id="ARBA00022917"/>
    </source>
</evidence>
<dbReference type="NCBIfam" id="TIGR00464">
    <property type="entry name" value="gltX_bact"/>
    <property type="match status" value="1"/>
</dbReference>
<dbReference type="EMBL" id="ML996081">
    <property type="protein sequence ID" value="KAF2156569.1"/>
    <property type="molecule type" value="Genomic_DNA"/>
</dbReference>
<dbReference type="EC" id="6.1.1.17" evidence="3"/>
<keyword evidence="5 11" id="KW-0547">Nucleotide-binding</keyword>
<dbReference type="SUPFAM" id="SSF52374">
    <property type="entry name" value="Nucleotidylyl transferase"/>
    <property type="match status" value="1"/>
</dbReference>
<evidence type="ECO:0000256" key="6">
    <source>
        <dbReference type="ARBA" id="ARBA00022840"/>
    </source>
</evidence>
<dbReference type="InterPro" id="IPR000924">
    <property type="entry name" value="Glu/Gln-tRNA-synth"/>
</dbReference>
<evidence type="ECO:0000256" key="8">
    <source>
        <dbReference type="ARBA" id="ARBA00023146"/>
    </source>
</evidence>
<dbReference type="InterPro" id="IPR014729">
    <property type="entry name" value="Rossmann-like_a/b/a_fold"/>
</dbReference>
<evidence type="ECO:0000256" key="1">
    <source>
        <dbReference type="ARBA" id="ARBA00004173"/>
    </source>
</evidence>
<keyword evidence="4 11" id="KW-0436">Ligase</keyword>
<protein>
    <recommendedName>
        <fullName evidence="10">Glutamate--tRNA ligase, mitochondrial</fullName>
        <ecNumber evidence="3">6.1.1.17</ecNumber>
    </recommendedName>
    <alternativeName>
        <fullName evidence="9">Glutamyl-tRNA synthetase</fullName>
    </alternativeName>
</protein>
<evidence type="ECO:0000259" key="13">
    <source>
        <dbReference type="Pfam" id="PF00749"/>
    </source>
</evidence>
<evidence type="ECO:0000256" key="12">
    <source>
        <dbReference type="SAM" id="MobiDB-lite"/>
    </source>
</evidence>
<keyword evidence="6 11" id="KW-0067">ATP-binding</keyword>
<dbReference type="Gene3D" id="3.40.50.620">
    <property type="entry name" value="HUPs"/>
    <property type="match status" value="1"/>
</dbReference>
<gene>
    <name evidence="14" type="ORF">K461DRAFT_272621</name>
</gene>
<feature type="domain" description="Glutamyl/glutaminyl-tRNA synthetase class Ib catalytic" evidence="13">
    <location>
        <begin position="59"/>
        <end position="380"/>
    </location>
</feature>
<accession>A0A9P4MNU9</accession>